<name>A0A327YXV7_9FLAO</name>
<gene>
    <name evidence="2" type="ORF">B0I03_102326</name>
</gene>
<dbReference type="EMBL" id="QLMI01000002">
    <property type="protein sequence ID" value="RAK24465.1"/>
    <property type="molecule type" value="Genomic_DNA"/>
</dbReference>
<evidence type="ECO:0000259" key="1">
    <source>
        <dbReference type="Pfam" id="PF04101"/>
    </source>
</evidence>
<dbReference type="InterPro" id="IPR007235">
    <property type="entry name" value="Glyco_trans_28_C"/>
</dbReference>
<organism evidence="2 3">
    <name type="scientific">Flavobacterium aquaticum</name>
    <dbReference type="NCBI Taxonomy" id="1236486"/>
    <lineage>
        <taxon>Bacteria</taxon>
        <taxon>Pseudomonadati</taxon>
        <taxon>Bacteroidota</taxon>
        <taxon>Flavobacteriia</taxon>
        <taxon>Flavobacteriales</taxon>
        <taxon>Flavobacteriaceae</taxon>
        <taxon>Flavobacterium</taxon>
    </lineage>
</organism>
<dbReference type="RefSeq" id="WP_111566244.1">
    <property type="nucleotide sequence ID" value="NZ_QLMI01000002.1"/>
</dbReference>
<dbReference type="Proteomes" id="UP000249620">
    <property type="component" value="Unassembled WGS sequence"/>
</dbReference>
<feature type="domain" description="Glycosyl transferase family 28 C-terminal" evidence="1">
    <location>
        <begin position="224"/>
        <end position="325"/>
    </location>
</feature>
<reference evidence="2 3" key="1">
    <citation type="submission" date="2018-06" db="EMBL/GenBank/DDBJ databases">
        <title>Genomic Encyclopedia of Type Strains, Phase III (KMG-III): the genomes of soil and plant-associated and newly described type strains.</title>
        <authorList>
            <person name="Whitman W."/>
        </authorList>
    </citation>
    <scope>NUCLEOTIDE SEQUENCE [LARGE SCALE GENOMIC DNA]</scope>
    <source>
        <strain evidence="2 3">CGMCC 1.12398</strain>
    </source>
</reference>
<dbReference type="OrthoDB" id="9803241at2"/>
<dbReference type="Gene3D" id="3.40.50.2000">
    <property type="entry name" value="Glycogen Phosphorylase B"/>
    <property type="match status" value="1"/>
</dbReference>
<sequence>MKKKILIAPLNWGLGHATRCIPIIKALEENGFEPIIASDGVALALLKKEFPNLLSIELPAYNIQYSEKGKNFKWKLALQMPKMMLAIKKEKSKINKIIENYEIDGVISDNRLGVYSSKVPSVFITHQLNVLSGNTSWLTTKLHSRYISKFDACWVPDVSSVENLSGKLGHPEKMMNTIRYIGPLSRIEKKSLPIKYDIMVLLSGPEPQRTLLEKKLIKELENSSKEILFVKGIVESQQQIEKVNSTTYYNFMNSEELSTAFNESEFVVCRSGYTTVMDLAKLEKKAFFIPTPGQYEQEYLSKKFKSEIVAPSCKQEKFKASKLEKIHFYKGFKDFSVDPNWNELFRLFQSK</sequence>
<evidence type="ECO:0000313" key="2">
    <source>
        <dbReference type="EMBL" id="RAK24465.1"/>
    </source>
</evidence>
<keyword evidence="3" id="KW-1185">Reference proteome</keyword>
<evidence type="ECO:0000313" key="3">
    <source>
        <dbReference type="Proteomes" id="UP000249620"/>
    </source>
</evidence>
<dbReference type="Pfam" id="PF04101">
    <property type="entry name" value="Glyco_tran_28_C"/>
    <property type="match status" value="1"/>
</dbReference>
<accession>A0A327YXV7</accession>
<dbReference type="AlphaFoldDB" id="A0A327YXV7"/>
<comment type="caution">
    <text evidence="2">The sequence shown here is derived from an EMBL/GenBank/DDBJ whole genome shotgun (WGS) entry which is preliminary data.</text>
</comment>
<dbReference type="SUPFAM" id="SSF53756">
    <property type="entry name" value="UDP-Glycosyltransferase/glycogen phosphorylase"/>
    <property type="match status" value="1"/>
</dbReference>
<protein>
    <submittedName>
        <fullName evidence="2">Uncharacterized protein (TIGR00661 family)</fullName>
    </submittedName>
</protein>
<proteinExistence type="predicted"/>
<dbReference type="GO" id="GO:0016758">
    <property type="term" value="F:hexosyltransferase activity"/>
    <property type="evidence" value="ECO:0007669"/>
    <property type="project" value="InterPro"/>
</dbReference>